<dbReference type="InterPro" id="IPR036908">
    <property type="entry name" value="RlpA-like_sf"/>
</dbReference>
<dbReference type="SUPFAM" id="SSF50685">
    <property type="entry name" value="Barwin-like endoglucanases"/>
    <property type="match status" value="1"/>
</dbReference>
<dbReference type="PANTHER" id="PTHR46351">
    <property type="entry name" value="WOUND-INDUCED PROTEIN WIN2"/>
    <property type="match status" value="1"/>
</dbReference>
<evidence type="ECO:0000313" key="7">
    <source>
        <dbReference type="Proteomes" id="UP001497516"/>
    </source>
</evidence>
<feature type="disulfide bond" evidence="3">
    <location>
        <begin position="44"/>
        <end position="58"/>
    </location>
</feature>
<feature type="disulfide bond" evidence="3">
    <location>
        <begin position="39"/>
        <end position="51"/>
    </location>
</feature>
<dbReference type="Proteomes" id="UP001497516">
    <property type="component" value="Chromosome 6"/>
</dbReference>
<keyword evidence="1 3" id="KW-0147">Chitin-binding</keyword>
<name>A0AAV2FDP6_9ROSI</name>
<dbReference type="InterPro" id="IPR044301">
    <property type="entry name" value="PR4"/>
</dbReference>
<dbReference type="InterPro" id="IPR001153">
    <property type="entry name" value="Barwin_dom"/>
</dbReference>
<protein>
    <recommendedName>
        <fullName evidence="5">Chitin-binding type-1 domain-containing protein</fullName>
    </recommendedName>
</protein>
<feature type="chain" id="PRO_5043718647" description="Chitin-binding type-1 domain-containing protein" evidence="4">
    <location>
        <begin position="26"/>
        <end position="212"/>
    </location>
</feature>
<evidence type="ECO:0000256" key="4">
    <source>
        <dbReference type="SAM" id="SignalP"/>
    </source>
</evidence>
<dbReference type="PROSITE" id="PS50941">
    <property type="entry name" value="CHIT_BIND_I_2"/>
    <property type="match status" value="1"/>
</dbReference>
<dbReference type="Pfam" id="PF00967">
    <property type="entry name" value="Barwin"/>
    <property type="match status" value="1"/>
</dbReference>
<dbReference type="GO" id="GO:0008061">
    <property type="term" value="F:chitin binding"/>
    <property type="evidence" value="ECO:0007669"/>
    <property type="project" value="UniProtKB-UniRule"/>
</dbReference>
<evidence type="ECO:0000259" key="5">
    <source>
        <dbReference type="PROSITE" id="PS50941"/>
    </source>
</evidence>
<dbReference type="GO" id="GO:0050832">
    <property type="term" value="P:defense response to fungus"/>
    <property type="evidence" value="ECO:0007669"/>
    <property type="project" value="InterPro"/>
</dbReference>
<keyword evidence="7" id="KW-1185">Reference proteome</keyword>
<dbReference type="AlphaFoldDB" id="A0AAV2FDP6"/>
<reference evidence="6 7" key="1">
    <citation type="submission" date="2024-04" db="EMBL/GenBank/DDBJ databases">
        <authorList>
            <person name="Fracassetti M."/>
        </authorList>
    </citation>
    <scope>NUCLEOTIDE SEQUENCE [LARGE SCALE GENOMIC DNA]</scope>
</reference>
<comment type="caution">
    <text evidence="3">Lacks conserved residue(s) required for the propagation of feature annotation.</text>
</comment>
<feature type="signal peptide" evidence="4">
    <location>
        <begin position="1"/>
        <end position="25"/>
    </location>
</feature>
<evidence type="ECO:0000313" key="6">
    <source>
        <dbReference type="EMBL" id="CAL1395843.1"/>
    </source>
</evidence>
<dbReference type="Gene3D" id="3.30.60.10">
    <property type="entry name" value="Endochitinase-like"/>
    <property type="match status" value="1"/>
</dbReference>
<proteinExistence type="predicted"/>
<evidence type="ECO:0000256" key="2">
    <source>
        <dbReference type="ARBA" id="ARBA00023157"/>
    </source>
</evidence>
<dbReference type="GO" id="GO:0042742">
    <property type="term" value="P:defense response to bacterium"/>
    <property type="evidence" value="ECO:0007669"/>
    <property type="project" value="InterPro"/>
</dbReference>
<feature type="disulfide bond" evidence="3">
    <location>
        <begin position="62"/>
        <end position="66"/>
    </location>
</feature>
<keyword evidence="2 3" id="KW-1015">Disulfide bond</keyword>
<gene>
    <name evidence="6" type="ORF">LTRI10_LOCUS36243</name>
</gene>
<dbReference type="PANTHER" id="PTHR46351:SF6">
    <property type="entry name" value="PATHOGENESIS-RELATED PROTEIN PR-4A"/>
    <property type="match status" value="1"/>
</dbReference>
<feature type="domain" description="Chitin-binding type-1" evidence="5">
    <location>
        <begin position="30"/>
        <end position="68"/>
    </location>
</feature>
<accession>A0AAV2FDP6</accession>
<keyword evidence="4" id="KW-0732">Signal</keyword>
<evidence type="ECO:0000256" key="1">
    <source>
        <dbReference type="ARBA" id="ARBA00022669"/>
    </source>
</evidence>
<sequence length="212" mass="23136">MVAILASICTVTSIFLCFLVASSDAEEAAGSNCDTNHPCDQGRCCSRFFYCGSDDDHCVTYCSSQCRYAPPPPQGSTAAVVWRRPDHLLINATHKNGDDLINSINSSSPCGATSLANVPLAMPNKYALAAFGAKNSRPQRTSNVDSYCGKCMKLRNCGSGVEVMVRIVDERSTEGLELDRQTFDKLRGKSLAYVESDDDRHLVLEYSFYNCS</sequence>
<dbReference type="CDD" id="cd00035">
    <property type="entry name" value="ChtBD1"/>
    <property type="match status" value="1"/>
</dbReference>
<evidence type="ECO:0000256" key="3">
    <source>
        <dbReference type="PROSITE-ProRule" id="PRU00261"/>
    </source>
</evidence>
<dbReference type="SUPFAM" id="SSF57016">
    <property type="entry name" value="Plant lectins/antimicrobial peptides"/>
    <property type="match status" value="1"/>
</dbReference>
<dbReference type="InterPro" id="IPR036861">
    <property type="entry name" value="Endochitinase-like_sf"/>
</dbReference>
<dbReference type="InterPro" id="IPR001002">
    <property type="entry name" value="Chitin-bd_1"/>
</dbReference>
<organism evidence="6 7">
    <name type="scientific">Linum trigynum</name>
    <dbReference type="NCBI Taxonomy" id="586398"/>
    <lineage>
        <taxon>Eukaryota</taxon>
        <taxon>Viridiplantae</taxon>
        <taxon>Streptophyta</taxon>
        <taxon>Embryophyta</taxon>
        <taxon>Tracheophyta</taxon>
        <taxon>Spermatophyta</taxon>
        <taxon>Magnoliopsida</taxon>
        <taxon>eudicotyledons</taxon>
        <taxon>Gunneridae</taxon>
        <taxon>Pentapetalae</taxon>
        <taxon>rosids</taxon>
        <taxon>fabids</taxon>
        <taxon>Malpighiales</taxon>
        <taxon>Linaceae</taxon>
        <taxon>Linum</taxon>
    </lineage>
</organism>
<dbReference type="EMBL" id="OZ034819">
    <property type="protein sequence ID" value="CAL1395843.1"/>
    <property type="molecule type" value="Genomic_DNA"/>
</dbReference>
<dbReference type="GO" id="GO:0004540">
    <property type="term" value="F:RNA nuclease activity"/>
    <property type="evidence" value="ECO:0007669"/>
    <property type="project" value="InterPro"/>
</dbReference>
<dbReference type="Gene3D" id="2.40.40.10">
    <property type="entry name" value="RlpA-like domain"/>
    <property type="match status" value="1"/>
</dbReference>